<protein>
    <recommendedName>
        <fullName evidence="4">UDENN domain-containing protein</fullName>
    </recommendedName>
</protein>
<accession>A0A418FL32</accession>
<feature type="coiled-coil region" evidence="2">
    <location>
        <begin position="1954"/>
        <end position="1981"/>
    </location>
</feature>
<dbReference type="PANTHER" id="PTHR32215:SF0">
    <property type="entry name" value="CILIA- AND FLAGELLA-ASSOCIATED PROTEIN 57"/>
    <property type="match status" value="1"/>
</dbReference>
<reference evidence="5 6" key="1">
    <citation type="submission" date="2018-08" db="EMBL/GenBank/DDBJ databases">
        <title>Aphanomyces genome sequencing and annotation.</title>
        <authorList>
            <person name="Minardi D."/>
            <person name="Oidtmann B."/>
            <person name="Van Der Giezen M."/>
            <person name="Studholme D.J."/>
        </authorList>
    </citation>
    <scope>NUCLEOTIDE SEQUENCE [LARGE SCALE GENOMIC DNA]</scope>
    <source>
        <strain evidence="5 6">Da</strain>
    </source>
</reference>
<evidence type="ECO:0000256" key="2">
    <source>
        <dbReference type="SAM" id="Coils"/>
    </source>
</evidence>
<dbReference type="Proteomes" id="UP000285430">
    <property type="component" value="Unassembled WGS sequence"/>
</dbReference>
<dbReference type="Gene3D" id="3.40.50.11500">
    <property type="match status" value="1"/>
</dbReference>
<dbReference type="SMART" id="SM00799">
    <property type="entry name" value="DENN"/>
    <property type="match status" value="1"/>
</dbReference>
<dbReference type="InterPro" id="IPR037516">
    <property type="entry name" value="Tripartite_DENN"/>
</dbReference>
<organism evidence="5 6">
    <name type="scientific">Aphanomyces astaci</name>
    <name type="common">Crayfish plague agent</name>
    <dbReference type="NCBI Taxonomy" id="112090"/>
    <lineage>
        <taxon>Eukaryota</taxon>
        <taxon>Sar</taxon>
        <taxon>Stramenopiles</taxon>
        <taxon>Oomycota</taxon>
        <taxon>Saprolegniomycetes</taxon>
        <taxon>Saprolegniales</taxon>
        <taxon>Verrucalvaceae</taxon>
        <taxon>Aphanomyces</taxon>
    </lineage>
</organism>
<dbReference type="SMART" id="SM00320">
    <property type="entry name" value="WD40"/>
    <property type="match status" value="8"/>
</dbReference>
<dbReference type="Gene3D" id="2.130.10.10">
    <property type="entry name" value="YVTN repeat-like/Quinoprotein amine dehydrogenase"/>
    <property type="match status" value="2"/>
</dbReference>
<comment type="caution">
    <text evidence="5">The sequence shown here is derived from an EMBL/GenBank/DDBJ whole genome shotgun (WGS) entry which is preliminary data.</text>
</comment>
<proteinExistence type="predicted"/>
<dbReference type="InterPro" id="IPR001680">
    <property type="entry name" value="WD40_rpt"/>
</dbReference>
<dbReference type="VEuPathDB" id="FungiDB:H257_07882"/>
<dbReference type="InterPro" id="IPR052993">
    <property type="entry name" value="CFA-57"/>
</dbReference>
<sequence>MDRWTSKPQSPTSEVEKGTKSSGLHRLLDKDAAAPEPLPSLVSAQESLNLRVFQSVTLWLKDNGVLYTHCSSSLTPPTNQTRVGLHQVYDTLFNSIDQQDNQLTNELLELNSHVLPPVEVQQTNIQQGSNSTNSTNSLFDAVVVVGPDLTDILISHDLDAMFDPVVCHTYPSDVAFESIQHFCFPNGVRLVSDDGRRPTINSSETDSDTEAGDDDDYDSQDDNERYYIANTINQFKGVDMAAENSTTSFSFLCSLVAAKKHQAWLDSKLHLLATMDMPTIHKSIGSDFFDKIDLSALQLDRPRRRLPSLTSTSASDEIPPALLLEWSLPIVLTSMTMDSVLQTIAALLLEMKVLVVCDDIELLTATVLGVVSLLAPLVWTGPLIAVLPSSLSEYLEAPVPFVIGVQALPVGYVAPSDTLQLFPQSNRVVANALPLPDSDTFKADLLAMSLRRDSAYVDHIIERFRAYMQALLRKCNGQNPGPHTFYDCVKATQLFSSYQQRNEDIKQSRDGAIRHLKLEPRAPLIPRKSVSSNQHESTTLMVHNLFQVVCHGEVPASLHPPPEEPPTAAISTLAKLRMMCAGTDKGALDDTPSPLELVSSRKSQTKIITKQVAPKRKTSAPLSPRPKPETITLVLRKDPSGVSVVNPMTQEMGVKPPPSHLSVSPSLLVPPTTHAPLLSTKSVRIIEPEQINLACNISTPPTLSNPTLDDVDTSELPEQGVEHTTSATKIQRLYRQWSFKKHRVLYSRCNSTPTPPALSENTMISTHDLASVIQAKTLFVAGVLLGRHGTWGRRRLRSDSTIDHLMWEKVTGKHRVSGNSMVSFRDITLVEAGIKGSQRTTVMGSLLFASTDHDEMDLCWTVHTSDSRRRAVVFKASSTAERQRVMADLQSLVTYILLSSGRVVLSSHTIGATEGELVVLRKFKDELRAGICIRKWRDPPTSGGRGWLKRASSLQHANIDDPKNVIAFASIQHVTPSEPTSPHRSFIGSAQHYQRISIVSSVRTLVISTDPPQDLMRVYHGLNLLLASLLVSTVMSSATLVHRHVFGLKTTNANNVVYVDDQLVAYPAGHSIVVYGIDDKKQKFITCTENTEGITSISVCASRRFIAIAEKSERGVVSIYDLKTLKKRKVLTTSDCLSKTYVSMEFSTDNQLLLTQGGAPDWALVCWNWSKGKPVATIKLAPAGTTSSSTSSSNNNVVTQCSFSNVDPSIVCCTGLNMIKFFRIVDTAFRPMPSSRVDAQNFLCHAWLKQKEDEVVVGTATGDLLLFRVSLFVVNPDRNTPPADTLTFTKSLKIESMPSRVTGLTVSPNEETIVAAVSSSQLYMFPYQTKESFKTEEIEFLVTPFHRPGESGQLHVTGMDVCVRKPTIVTCGLDKSVRVWNYIDRTCEVHKQFTEEAHSVSMHPSGLQILVGFADKLRLMNVLMDDIRPYKEFTIKACRECQFSTGGHLFAAVNGNTIQVFSMNTCDLVANLRGHNGKVRSIYWNYDDSGLISAGMDGAVYQWDLDESKREGEFVQKGVPYYSAVCNREGTSVFAVGSDKMLKEIEFPASSLSKEFNAEVTLGQIVMANSQRMLFAGATEADKLGTVRSYKFPLTGEFTEFQCLNGPITRMRISFDDLYLLVCGEDGVVCIFEIRDKEGRARAKDGRENTVFAEEILVTKSDLEEKNTLMIELKNKVDELTLHNEYQLRLKDMNYNEYLKELTEKFTHEIEQEKNKYEVLREDKNDIEMEYEERVKQIEEKHQQQMQEIEADYQQKIMKEVEKYQDVLHQRELQRSRWQQEQHALVSTHERYVAEVTEDFEQRLDEDRQLRMQMEDEREELHKEFCETKKQLEEDVDEEIESLKKRYEDKLAAEREATLRYKGENGIMKKKFTALQKDIEDQRDEIKNLLEKEKDLIEQIKALEKEIQSLKRVSPSMEIRGRDETIGEKEKRIYDLKKKNQELEKFKFVLDYKIKELKRQIEPRENEISDMKDQIKEMDRELELFHKSNAQLDIMIGEQRKRLDKMQHDITRNRKVIGDQQSLIRRFRCDLHDCVQSIQNPKDLAQKVAILYQKYVTTDINVGDVDLDIQHEYTRQKEYLEKSVEVLKRKYAHDVTAHQQDNNHARSDNLALIHEINELRTALNVSKAALQKDKAILGTREYFTKKSGIDDDVGKVVENQRHEIDALRRSIKAMEERLDTARTGGMLPPMRGIDG</sequence>
<feature type="domain" description="UDENN" evidence="4">
    <location>
        <begin position="140"/>
        <end position="530"/>
    </location>
</feature>
<dbReference type="PROSITE" id="PS50082">
    <property type="entry name" value="WD_REPEATS_2"/>
    <property type="match status" value="1"/>
</dbReference>
<dbReference type="Pfam" id="PF00400">
    <property type="entry name" value="WD40"/>
    <property type="match status" value="2"/>
</dbReference>
<dbReference type="InterPro" id="IPR043153">
    <property type="entry name" value="DENN_C"/>
</dbReference>
<feature type="region of interest" description="Disordered" evidence="3">
    <location>
        <begin position="194"/>
        <end position="222"/>
    </location>
</feature>
<dbReference type="InterPro" id="IPR001194">
    <property type="entry name" value="cDENN_dom"/>
</dbReference>
<dbReference type="PANTHER" id="PTHR32215">
    <property type="entry name" value="CILIA- AND FLAGELLA-ASSOCIATED PROTEIN 57"/>
    <property type="match status" value="1"/>
</dbReference>
<feature type="coiled-coil region" evidence="2">
    <location>
        <begin position="2157"/>
        <end position="2184"/>
    </location>
</feature>
<evidence type="ECO:0000256" key="3">
    <source>
        <dbReference type="SAM" id="MobiDB-lite"/>
    </source>
</evidence>
<evidence type="ECO:0000259" key="4">
    <source>
        <dbReference type="PROSITE" id="PS50211"/>
    </source>
</evidence>
<dbReference type="Pfam" id="PF02141">
    <property type="entry name" value="DENN"/>
    <property type="match status" value="1"/>
</dbReference>
<dbReference type="SUPFAM" id="SSF50978">
    <property type="entry name" value="WD40 repeat-like"/>
    <property type="match status" value="2"/>
</dbReference>
<dbReference type="PROSITE" id="PS50294">
    <property type="entry name" value="WD_REPEATS_REGION"/>
    <property type="match status" value="1"/>
</dbReference>
<feature type="coiled-coil region" evidence="2">
    <location>
        <begin position="1797"/>
        <end position="1920"/>
    </location>
</feature>
<feature type="repeat" description="WD" evidence="1">
    <location>
        <begin position="1472"/>
        <end position="1513"/>
    </location>
</feature>
<keyword evidence="1" id="KW-0853">WD repeat</keyword>
<evidence type="ECO:0000313" key="6">
    <source>
        <dbReference type="Proteomes" id="UP000285430"/>
    </source>
</evidence>
<keyword evidence="2" id="KW-0175">Coiled coil</keyword>
<dbReference type="EMBL" id="QUTH01001203">
    <property type="protein sequence ID" value="RHZ31392.1"/>
    <property type="molecule type" value="Genomic_DNA"/>
</dbReference>
<feature type="compositionally biased region" description="Polar residues" evidence="3">
    <location>
        <begin position="1"/>
        <end position="13"/>
    </location>
</feature>
<name>A0A418FL32_APHAT</name>
<feature type="compositionally biased region" description="Acidic residues" evidence="3">
    <location>
        <begin position="205"/>
        <end position="221"/>
    </location>
</feature>
<evidence type="ECO:0000313" key="5">
    <source>
        <dbReference type="EMBL" id="RHZ31392.1"/>
    </source>
</evidence>
<dbReference type="Gene3D" id="1.10.287.1490">
    <property type="match status" value="1"/>
</dbReference>
<feature type="region of interest" description="Disordered" evidence="3">
    <location>
        <begin position="1"/>
        <end position="24"/>
    </location>
</feature>
<dbReference type="InterPro" id="IPR036322">
    <property type="entry name" value="WD40_repeat_dom_sf"/>
</dbReference>
<dbReference type="PROSITE" id="PS50211">
    <property type="entry name" value="DENN"/>
    <property type="match status" value="1"/>
</dbReference>
<feature type="coiled-coil region" evidence="2">
    <location>
        <begin position="1663"/>
        <end position="1759"/>
    </location>
</feature>
<evidence type="ECO:0000256" key="1">
    <source>
        <dbReference type="PROSITE-ProRule" id="PRU00221"/>
    </source>
</evidence>
<gene>
    <name evidence="5" type="ORF">DYB37_005959</name>
</gene>
<dbReference type="InterPro" id="IPR015943">
    <property type="entry name" value="WD40/YVTN_repeat-like_dom_sf"/>
</dbReference>
<dbReference type="VEuPathDB" id="FungiDB:H257_07883"/>